<dbReference type="GO" id="GO:0003677">
    <property type="term" value="F:DNA binding"/>
    <property type="evidence" value="ECO:0007669"/>
    <property type="project" value="InterPro"/>
</dbReference>
<gene>
    <name evidence="3" type="ORF">BCL67_1443</name>
</gene>
<dbReference type="Pfam" id="PF12728">
    <property type="entry name" value="HTH_17"/>
    <property type="match status" value="1"/>
</dbReference>
<sequence length="88" mass="9912">MNDPRLIDDLLEGFPDLATPQEVGDLLRVGIVTINKWMRSGHIPSIRAGLRVNRIPKKELREFLLNADEMKDPDAEARDEKEGSGSDE</sequence>
<dbReference type="NCBIfam" id="TIGR01764">
    <property type="entry name" value="excise"/>
    <property type="match status" value="1"/>
</dbReference>
<dbReference type="InterPro" id="IPR010093">
    <property type="entry name" value="SinI_DNA-bd"/>
</dbReference>
<dbReference type="InterPro" id="IPR041657">
    <property type="entry name" value="HTH_17"/>
</dbReference>
<dbReference type="AlphaFoldDB" id="A0A2T0YA66"/>
<reference evidence="3 4" key="1">
    <citation type="submission" date="2018-03" db="EMBL/GenBank/DDBJ databases">
        <title>Comparative analysis of microorganisms from saline springs in Andes Mountain Range, Colombia.</title>
        <authorList>
            <person name="Rubin E."/>
        </authorList>
    </citation>
    <scope>NUCLEOTIDE SEQUENCE [LARGE SCALE GENOMIC DNA]</scope>
    <source>
        <strain evidence="3 4">CG 35</strain>
    </source>
</reference>
<keyword evidence="4" id="KW-1185">Reference proteome</keyword>
<evidence type="ECO:0000313" key="4">
    <source>
        <dbReference type="Proteomes" id="UP000238217"/>
    </source>
</evidence>
<organism evidence="3 4">
    <name type="scientific">Nesterenkonia sandarakina</name>
    <dbReference type="NCBI Taxonomy" id="272918"/>
    <lineage>
        <taxon>Bacteria</taxon>
        <taxon>Bacillati</taxon>
        <taxon>Actinomycetota</taxon>
        <taxon>Actinomycetes</taxon>
        <taxon>Micrococcales</taxon>
        <taxon>Micrococcaceae</taxon>
        <taxon>Nesterenkonia</taxon>
    </lineage>
</organism>
<proteinExistence type="predicted"/>
<evidence type="ECO:0000313" key="3">
    <source>
        <dbReference type="EMBL" id="PRZ11593.1"/>
    </source>
</evidence>
<evidence type="ECO:0000256" key="1">
    <source>
        <dbReference type="SAM" id="MobiDB-lite"/>
    </source>
</evidence>
<feature type="region of interest" description="Disordered" evidence="1">
    <location>
        <begin position="67"/>
        <end position="88"/>
    </location>
</feature>
<name>A0A2T0YA66_9MICC</name>
<dbReference type="Proteomes" id="UP000238217">
    <property type="component" value="Unassembled WGS sequence"/>
</dbReference>
<protein>
    <submittedName>
        <fullName evidence="3">Excisionase family DNA binding protein</fullName>
    </submittedName>
</protein>
<dbReference type="EMBL" id="PVTY01000044">
    <property type="protein sequence ID" value="PRZ11593.1"/>
    <property type="molecule type" value="Genomic_DNA"/>
</dbReference>
<comment type="caution">
    <text evidence="3">The sequence shown here is derived from an EMBL/GenBank/DDBJ whole genome shotgun (WGS) entry which is preliminary data.</text>
</comment>
<evidence type="ECO:0000259" key="2">
    <source>
        <dbReference type="Pfam" id="PF12728"/>
    </source>
</evidence>
<feature type="domain" description="Helix-turn-helix" evidence="2">
    <location>
        <begin position="19"/>
        <end position="65"/>
    </location>
</feature>
<accession>A0A2T0YA66</accession>